<dbReference type="EMBL" id="JABBVZ010000219">
    <property type="protein sequence ID" value="NMP25075.1"/>
    <property type="molecule type" value="Genomic_DNA"/>
</dbReference>
<dbReference type="InterPro" id="IPR011010">
    <property type="entry name" value="DNA_brk_join_enz"/>
</dbReference>
<evidence type="ECO:0000256" key="3">
    <source>
        <dbReference type="ARBA" id="ARBA00023172"/>
    </source>
</evidence>
<evidence type="ECO:0000313" key="8">
    <source>
        <dbReference type="Proteomes" id="UP000533476"/>
    </source>
</evidence>
<evidence type="ECO:0000256" key="1">
    <source>
        <dbReference type="ARBA" id="ARBA00008857"/>
    </source>
</evidence>
<keyword evidence="3" id="KW-0233">DNA recombination</keyword>
<evidence type="ECO:0000256" key="4">
    <source>
        <dbReference type="PROSITE-ProRule" id="PRU01248"/>
    </source>
</evidence>
<reference evidence="7 8" key="1">
    <citation type="submission" date="2020-04" db="EMBL/GenBank/DDBJ databases">
        <authorList>
            <person name="Zhang R."/>
            <person name="Schippers A."/>
        </authorList>
    </citation>
    <scope>NUCLEOTIDE SEQUENCE [LARGE SCALE GENOMIC DNA]</scope>
    <source>
        <strain evidence="7 8">DSM 109850</strain>
    </source>
</reference>
<gene>
    <name evidence="7" type="ORF">HIJ39_22495</name>
</gene>
<comment type="similarity">
    <text evidence="1">Belongs to the 'phage' integrase family.</text>
</comment>
<feature type="domain" description="Core-binding (CB)" evidence="6">
    <location>
        <begin position="108"/>
        <end position="190"/>
    </location>
</feature>
<dbReference type="SUPFAM" id="SSF56349">
    <property type="entry name" value="DNA breaking-rejoining enzymes"/>
    <property type="match status" value="1"/>
</dbReference>
<dbReference type="RefSeq" id="WP_169103275.1">
    <property type="nucleotide sequence ID" value="NZ_JABBVZ010000219.1"/>
</dbReference>
<dbReference type="Proteomes" id="UP000533476">
    <property type="component" value="Unassembled WGS sequence"/>
</dbReference>
<dbReference type="Gene3D" id="1.10.150.130">
    <property type="match status" value="1"/>
</dbReference>
<dbReference type="GO" id="GO:0015074">
    <property type="term" value="P:DNA integration"/>
    <property type="evidence" value="ECO:0007669"/>
    <property type="project" value="InterPro"/>
</dbReference>
<evidence type="ECO:0000259" key="6">
    <source>
        <dbReference type="PROSITE" id="PS51900"/>
    </source>
</evidence>
<evidence type="ECO:0000256" key="2">
    <source>
        <dbReference type="ARBA" id="ARBA00023125"/>
    </source>
</evidence>
<dbReference type="PROSITE" id="PS51898">
    <property type="entry name" value="TYR_RECOMBINASE"/>
    <property type="match status" value="1"/>
</dbReference>
<sequence>MNHRVSSSLADLITRVEGELQRVGYGPRTIGRYQRPWARLAAYMADRGLSYDTQVGLNFLEEVYHITVFTALTNEDKVRARAITVLNEYYLHGMVRPRHRVSAVSLLTRYPDVLADFQASQQTQRSPVTLKTYDKYLGKFLLYLENHGVMELAQITAATILAYTDMLCSDTPATLYNALGALRVFLRHLHAQGLVAQDWSGAVPNVRRPPDAHLPSTFSAEEIEQILSAVDRANPTGKRDYAMLLLAARLGLRSGDIRHLTFADLRWETNVIDRVLEKTGKRVTLPLSEEVGMAIIDYVKHGRPTADGNVVFLRHVPPIQPLTAPALSGIVKQYMVRGGVAPKPGHRPGPHAMRHSLASALLEDNVPLPVIAEILGHTQTRTTGVYLKISVEQLRRCALPVPMFDWNVGQEVF</sequence>
<dbReference type="Gene3D" id="1.10.443.10">
    <property type="entry name" value="Intergrase catalytic core"/>
    <property type="match status" value="1"/>
</dbReference>
<dbReference type="GO" id="GO:0006310">
    <property type="term" value="P:DNA recombination"/>
    <property type="evidence" value="ECO:0007669"/>
    <property type="project" value="UniProtKB-KW"/>
</dbReference>
<keyword evidence="8" id="KW-1185">Reference proteome</keyword>
<protein>
    <submittedName>
        <fullName evidence="7">Tyrosine-type recombinase/integrase</fullName>
    </submittedName>
</protein>
<dbReference type="InterPro" id="IPR010998">
    <property type="entry name" value="Integrase_recombinase_N"/>
</dbReference>
<dbReference type="PANTHER" id="PTHR30349">
    <property type="entry name" value="PHAGE INTEGRASE-RELATED"/>
    <property type="match status" value="1"/>
</dbReference>
<dbReference type="Pfam" id="PF00589">
    <property type="entry name" value="Phage_integrase"/>
    <property type="match status" value="1"/>
</dbReference>
<dbReference type="InterPro" id="IPR044068">
    <property type="entry name" value="CB"/>
</dbReference>
<accession>A0A7Y0L8B7</accession>
<proteinExistence type="inferred from homology"/>
<dbReference type="InterPro" id="IPR050090">
    <property type="entry name" value="Tyrosine_recombinase_XerCD"/>
</dbReference>
<feature type="domain" description="Tyr recombinase" evidence="5">
    <location>
        <begin position="213"/>
        <end position="399"/>
    </location>
</feature>
<name>A0A7Y0L8B7_9FIRM</name>
<dbReference type="PROSITE" id="PS51900">
    <property type="entry name" value="CB"/>
    <property type="match status" value="1"/>
</dbReference>
<organism evidence="7 8">
    <name type="scientific">Sulfobacillus harzensis</name>
    <dbReference type="NCBI Taxonomy" id="2729629"/>
    <lineage>
        <taxon>Bacteria</taxon>
        <taxon>Bacillati</taxon>
        <taxon>Bacillota</taxon>
        <taxon>Clostridia</taxon>
        <taxon>Eubacteriales</taxon>
        <taxon>Clostridiales Family XVII. Incertae Sedis</taxon>
        <taxon>Sulfobacillus</taxon>
    </lineage>
</organism>
<keyword evidence="2 4" id="KW-0238">DNA-binding</keyword>
<dbReference type="GO" id="GO:0003677">
    <property type="term" value="F:DNA binding"/>
    <property type="evidence" value="ECO:0007669"/>
    <property type="project" value="UniProtKB-UniRule"/>
</dbReference>
<evidence type="ECO:0000313" key="7">
    <source>
        <dbReference type="EMBL" id="NMP25075.1"/>
    </source>
</evidence>
<dbReference type="AlphaFoldDB" id="A0A7Y0L8B7"/>
<dbReference type="InterPro" id="IPR013762">
    <property type="entry name" value="Integrase-like_cat_sf"/>
</dbReference>
<dbReference type="PANTHER" id="PTHR30349:SF41">
    <property type="entry name" value="INTEGRASE_RECOMBINASE PROTEIN MJ0367-RELATED"/>
    <property type="match status" value="1"/>
</dbReference>
<evidence type="ECO:0000259" key="5">
    <source>
        <dbReference type="PROSITE" id="PS51898"/>
    </source>
</evidence>
<comment type="caution">
    <text evidence="7">The sequence shown here is derived from an EMBL/GenBank/DDBJ whole genome shotgun (WGS) entry which is preliminary data.</text>
</comment>
<dbReference type="InterPro" id="IPR002104">
    <property type="entry name" value="Integrase_catalytic"/>
</dbReference>